<name>A0A923KQX5_9BURK</name>
<comment type="caution">
    <text evidence="1">The sequence shown here is derived from an EMBL/GenBank/DDBJ whole genome shotgun (WGS) entry which is preliminary data.</text>
</comment>
<dbReference type="EMBL" id="JACOFV010000014">
    <property type="protein sequence ID" value="MBC3863351.1"/>
    <property type="molecule type" value="Genomic_DNA"/>
</dbReference>
<evidence type="ECO:0000313" key="2">
    <source>
        <dbReference type="Proteomes" id="UP000634011"/>
    </source>
</evidence>
<protein>
    <submittedName>
        <fullName evidence="1">Uncharacterized protein</fullName>
    </submittedName>
</protein>
<accession>A0A923KQX5</accession>
<evidence type="ECO:0000313" key="1">
    <source>
        <dbReference type="EMBL" id="MBC3863351.1"/>
    </source>
</evidence>
<dbReference type="Proteomes" id="UP000634011">
    <property type="component" value="Unassembled WGS sequence"/>
</dbReference>
<sequence length="115" mass="13109">MNSLPENDLTWHLTTLVFEVRILMHEVEHIVEKLEGESNPQMRILRNELVQKVECLEQIMNRIAPAPSRVVINETVQDIGEKISSESPWQALAVAGLVGMLNTCGVEQFCKKERK</sequence>
<gene>
    <name evidence="1" type="ORF">H8K32_14700</name>
</gene>
<keyword evidence="2" id="KW-1185">Reference proteome</keyword>
<proteinExistence type="predicted"/>
<reference evidence="1" key="1">
    <citation type="submission" date="2020-08" db="EMBL/GenBank/DDBJ databases">
        <title>Novel species isolated from subtropical streams in China.</title>
        <authorList>
            <person name="Lu H."/>
        </authorList>
    </citation>
    <scope>NUCLEOTIDE SEQUENCE</scope>
    <source>
        <strain evidence="1">KACC 12607</strain>
    </source>
</reference>
<dbReference type="RefSeq" id="WP_186913299.1">
    <property type="nucleotide sequence ID" value="NZ_JACOFV010000014.1"/>
</dbReference>
<organism evidence="1 2">
    <name type="scientific">Undibacterium jejuense</name>
    <dbReference type="NCBI Taxonomy" id="1344949"/>
    <lineage>
        <taxon>Bacteria</taxon>
        <taxon>Pseudomonadati</taxon>
        <taxon>Pseudomonadota</taxon>
        <taxon>Betaproteobacteria</taxon>
        <taxon>Burkholderiales</taxon>
        <taxon>Oxalobacteraceae</taxon>
        <taxon>Undibacterium</taxon>
    </lineage>
</organism>
<dbReference type="AlphaFoldDB" id="A0A923KQX5"/>